<name>A0A9D4K557_DREPO</name>
<reference evidence="9" key="2">
    <citation type="submission" date="2020-11" db="EMBL/GenBank/DDBJ databases">
        <authorList>
            <person name="McCartney M.A."/>
            <person name="Auch B."/>
            <person name="Kono T."/>
            <person name="Mallez S."/>
            <person name="Becker A."/>
            <person name="Gohl D.M."/>
            <person name="Silverstein K.A.T."/>
            <person name="Koren S."/>
            <person name="Bechman K.B."/>
            <person name="Herman A."/>
            <person name="Abrahante J.E."/>
            <person name="Garbe J."/>
        </authorList>
    </citation>
    <scope>NUCLEOTIDE SEQUENCE</scope>
    <source>
        <strain evidence="9">Duluth1</strain>
        <tissue evidence="9">Whole animal</tissue>
    </source>
</reference>
<dbReference type="PROSITE" id="PS50041">
    <property type="entry name" value="C_TYPE_LECTIN_2"/>
    <property type="match status" value="1"/>
</dbReference>
<reference evidence="9" key="1">
    <citation type="journal article" date="2019" name="bioRxiv">
        <title>The Genome of the Zebra Mussel, Dreissena polymorpha: A Resource for Invasive Species Research.</title>
        <authorList>
            <person name="McCartney M.A."/>
            <person name="Auch B."/>
            <person name="Kono T."/>
            <person name="Mallez S."/>
            <person name="Zhang Y."/>
            <person name="Obille A."/>
            <person name="Becker A."/>
            <person name="Abrahante J.E."/>
            <person name="Garbe J."/>
            <person name="Badalamenti J.P."/>
            <person name="Herman A."/>
            <person name="Mangelson H."/>
            <person name="Liachko I."/>
            <person name="Sullivan S."/>
            <person name="Sone E.D."/>
            <person name="Koren S."/>
            <person name="Silverstein K.A.T."/>
            <person name="Beckman K.B."/>
            <person name="Gohl D.M."/>
        </authorList>
    </citation>
    <scope>NUCLEOTIDE SEQUENCE</scope>
    <source>
        <strain evidence="9">Duluth1</strain>
        <tissue evidence="9">Whole animal</tissue>
    </source>
</reference>
<keyword evidence="3" id="KW-0677">Repeat</keyword>
<keyword evidence="10" id="KW-1185">Reference proteome</keyword>
<comment type="caution">
    <text evidence="6">Lacks conserved residue(s) required for the propagation of feature annotation.</text>
</comment>
<feature type="domain" description="C-type lectin" evidence="8">
    <location>
        <begin position="65"/>
        <end position="161"/>
    </location>
</feature>
<accession>A0A9D4K557</accession>
<feature type="domain" description="EGF-like" evidence="7">
    <location>
        <begin position="1"/>
        <end position="31"/>
    </location>
</feature>
<dbReference type="PROSITE" id="PS00022">
    <property type="entry name" value="EGF_1"/>
    <property type="match status" value="1"/>
</dbReference>
<feature type="disulfide bond" evidence="6">
    <location>
        <begin position="21"/>
        <end position="30"/>
    </location>
</feature>
<dbReference type="InterPro" id="IPR016187">
    <property type="entry name" value="CTDL_fold"/>
</dbReference>
<dbReference type="EMBL" id="JAIWYP010000004">
    <property type="protein sequence ID" value="KAH3833141.1"/>
    <property type="molecule type" value="Genomic_DNA"/>
</dbReference>
<keyword evidence="2" id="KW-0732">Signal</keyword>
<dbReference type="PROSITE" id="PS00010">
    <property type="entry name" value="ASX_HYDROXYL"/>
    <property type="match status" value="1"/>
</dbReference>
<evidence type="ECO:0000256" key="3">
    <source>
        <dbReference type="ARBA" id="ARBA00022737"/>
    </source>
</evidence>
<keyword evidence="5" id="KW-0325">Glycoprotein</keyword>
<dbReference type="InterPro" id="IPR000742">
    <property type="entry name" value="EGF"/>
</dbReference>
<proteinExistence type="predicted"/>
<evidence type="ECO:0000313" key="10">
    <source>
        <dbReference type="Proteomes" id="UP000828390"/>
    </source>
</evidence>
<dbReference type="CDD" id="cd00037">
    <property type="entry name" value="CLECT"/>
    <property type="match status" value="1"/>
</dbReference>
<evidence type="ECO:0000313" key="9">
    <source>
        <dbReference type="EMBL" id="KAH3833141.1"/>
    </source>
</evidence>
<dbReference type="AlphaFoldDB" id="A0A9D4K557"/>
<keyword evidence="4 6" id="KW-1015">Disulfide bond</keyword>
<dbReference type="SMART" id="SM00034">
    <property type="entry name" value="CLECT"/>
    <property type="match status" value="1"/>
</dbReference>
<evidence type="ECO:0000259" key="8">
    <source>
        <dbReference type="PROSITE" id="PS50041"/>
    </source>
</evidence>
<gene>
    <name evidence="9" type="ORF">DPMN_106442</name>
</gene>
<evidence type="ECO:0000256" key="2">
    <source>
        <dbReference type="ARBA" id="ARBA00022729"/>
    </source>
</evidence>
<evidence type="ECO:0000256" key="5">
    <source>
        <dbReference type="ARBA" id="ARBA00023180"/>
    </source>
</evidence>
<comment type="caution">
    <text evidence="9">The sequence shown here is derived from an EMBL/GenBank/DDBJ whole genome shotgun (WGS) entry which is preliminary data.</text>
</comment>
<dbReference type="InterPro" id="IPR016186">
    <property type="entry name" value="C-type_lectin-like/link_sf"/>
</dbReference>
<dbReference type="PROSITE" id="PS50026">
    <property type="entry name" value="EGF_3"/>
    <property type="match status" value="1"/>
</dbReference>
<protein>
    <recommendedName>
        <fullName evidence="11">C-type lectin domain-containing protein</fullName>
    </recommendedName>
</protein>
<dbReference type="CDD" id="cd00054">
    <property type="entry name" value="EGF_CA"/>
    <property type="match status" value="1"/>
</dbReference>
<evidence type="ECO:0008006" key="11">
    <source>
        <dbReference type="Google" id="ProtNLM"/>
    </source>
</evidence>
<dbReference type="SUPFAM" id="SSF56436">
    <property type="entry name" value="C-type lectin-like"/>
    <property type="match status" value="1"/>
</dbReference>
<dbReference type="FunFam" id="2.10.25.10:FF:000012">
    <property type="entry name" value="Delta-like protein"/>
    <property type="match status" value="1"/>
</dbReference>
<organism evidence="9 10">
    <name type="scientific">Dreissena polymorpha</name>
    <name type="common">Zebra mussel</name>
    <name type="synonym">Mytilus polymorpha</name>
    <dbReference type="NCBI Taxonomy" id="45954"/>
    <lineage>
        <taxon>Eukaryota</taxon>
        <taxon>Metazoa</taxon>
        <taxon>Spiralia</taxon>
        <taxon>Lophotrochozoa</taxon>
        <taxon>Mollusca</taxon>
        <taxon>Bivalvia</taxon>
        <taxon>Autobranchia</taxon>
        <taxon>Heteroconchia</taxon>
        <taxon>Euheterodonta</taxon>
        <taxon>Imparidentia</taxon>
        <taxon>Neoheterodontei</taxon>
        <taxon>Myida</taxon>
        <taxon>Dreissenoidea</taxon>
        <taxon>Dreissenidae</taxon>
        <taxon>Dreissena</taxon>
    </lineage>
</organism>
<keyword evidence="1 6" id="KW-0245">EGF-like domain</keyword>
<sequence length="165" mass="18032">MNPCLNGGTCVDGKGIYICNCPAAYQGPICECFSNFSLKGSRCLKLLTAYSSTSEQTLTVDISIAEKACVAYGANVGLANINDDVALAEAKLLELRSDIVYVSAKYSLSLGVWRWQDNSIVNFNWGTDEPTRGRNCVAYKPSKNYAFFTQSCNTVVDFVCQVYLP</sequence>
<evidence type="ECO:0000256" key="6">
    <source>
        <dbReference type="PROSITE-ProRule" id="PRU00076"/>
    </source>
</evidence>
<dbReference type="Pfam" id="PF00008">
    <property type="entry name" value="EGF"/>
    <property type="match status" value="1"/>
</dbReference>
<dbReference type="InterPro" id="IPR001304">
    <property type="entry name" value="C-type_lectin-like"/>
</dbReference>
<dbReference type="Pfam" id="PF00059">
    <property type="entry name" value="Lectin_C"/>
    <property type="match status" value="1"/>
</dbReference>
<evidence type="ECO:0000256" key="4">
    <source>
        <dbReference type="ARBA" id="ARBA00023157"/>
    </source>
</evidence>
<dbReference type="Gene3D" id="3.10.100.10">
    <property type="entry name" value="Mannose-Binding Protein A, subunit A"/>
    <property type="match status" value="1"/>
</dbReference>
<dbReference type="Proteomes" id="UP000828390">
    <property type="component" value="Unassembled WGS sequence"/>
</dbReference>
<dbReference type="Gene3D" id="2.10.25.10">
    <property type="entry name" value="Laminin"/>
    <property type="match status" value="1"/>
</dbReference>
<dbReference type="InterPro" id="IPR000152">
    <property type="entry name" value="EGF-type_Asp/Asn_hydroxyl_site"/>
</dbReference>
<evidence type="ECO:0000259" key="7">
    <source>
        <dbReference type="PROSITE" id="PS50026"/>
    </source>
</evidence>
<evidence type="ECO:0000256" key="1">
    <source>
        <dbReference type="ARBA" id="ARBA00022536"/>
    </source>
</evidence>